<feature type="non-terminal residue" evidence="2">
    <location>
        <position position="175"/>
    </location>
</feature>
<dbReference type="Gene3D" id="3.40.50.410">
    <property type="entry name" value="von Willebrand factor, type A domain"/>
    <property type="match status" value="1"/>
</dbReference>
<dbReference type="InterPro" id="IPR036465">
    <property type="entry name" value="vWFA_dom_sf"/>
</dbReference>
<organism evidence="2">
    <name type="scientific">marine sediment metagenome</name>
    <dbReference type="NCBI Taxonomy" id="412755"/>
    <lineage>
        <taxon>unclassified sequences</taxon>
        <taxon>metagenomes</taxon>
        <taxon>ecological metagenomes</taxon>
    </lineage>
</organism>
<dbReference type="CDD" id="cd00198">
    <property type="entry name" value="vWFA"/>
    <property type="match status" value="1"/>
</dbReference>
<accession>A0A0F9D4P8</accession>
<dbReference type="InterPro" id="IPR002035">
    <property type="entry name" value="VWF_A"/>
</dbReference>
<dbReference type="Pfam" id="PF13519">
    <property type="entry name" value="VWA_2"/>
    <property type="match status" value="1"/>
</dbReference>
<name>A0A0F9D4P8_9ZZZZ</name>
<dbReference type="PROSITE" id="PS50234">
    <property type="entry name" value="VWFA"/>
    <property type="match status" value="1"/>
</dbReference>
<proteinExistence type="predicted"/>
<gene>
    <name evidence="2" type="ORF">LCGC14_2244310</name>
</gene>
<feature type="domain" description="VWFA" evidence="1">
    <location>
        <begin position="44"/>
        <end position="175"/>
    </location>
</feature>
<dbReference type="EMBL" id="LAZR01030455">
    <property type="protein sequence ID" value="KKL56549.1"/>
    <property type="molecule type" value="Genomic_DNA"/>
</dbReference>
<reference evidence="2" key="1">
    <citation type="journal article" date="2015" name="Nature">
        <title>Complex archaea that bridge the gap between prokaryotes and eukaryotes.</title>
        <authorList>
            <person name="Spang A."/>
            <person name="Saw J.H."/>
            <person name="Jorgensen S.L."/>
            <person name="Zaremba-Niedzwiedzka K."/>
            <person name="Martijn J."/>
            <person name="Lind A.E."/>
            <person name="van Eijk R."/>
            <person name="Schleper C."/>
            <person name="Guy L."/>
            <person name="Ettema T.J."/>
        </authorList>
    </citation>
    <scope>NUCLEOTIDE SEQUENCE</scope>
</reference>
<sequence>MHRHILVVIFTVAILANLSVVAAQNRYTESDLYNLFDVEKVGANLVIAVDTSLSMKKSFSQVTEALSSFSRTLQPSDRLTVITFDNKARVVYRGSAKAPDKIKKALPRRPNPKGNRTDMGAAVTLVLDELKKKSKGRLPVVVFMTDGVEDPPKGSPFVKSGNVAWQQLKERAGRE</sequence>
<dbReference type="AlphaFoldDB" id="A0A0F9D4P8"/>
<protein>
    <recommendedName>
        <fullName evidence="1">VWFA domain-containing protein</fullName>
    </recommendedName>
</protein>
<evidence type="ECO:0000313" key="2">
    <source>
        <dbReference type="EMBL" id="KKL56549.1"/>
    </source>
</evidence>
<comment type="caution">
    <text evidence="2">The sequence shown here is derived from an EMBL/GenBank/DDBJ whole genome shotgun (WGS) entry which is preliminary data.</text>
</comment>
<evidence type="ECO:0000259" key="1">
    <source>
        <dbReference type="PROSITE" id="PS50234"/>
    </source>
</evidence>
<dbReference type="SUPFAM" id="SSF53300">
    <property type="entry name" value="vWA-like"/>
    <property type="match status" value="1"/>
</dbReference>